<evidence type="ECO:0000313" key="1">
    <source>
        <dbReference type="EMBL" id="KAK9137824.1"/>
    </source>
</evidence>
<proteinExistence type="predicted"/>
<organism evidence="1 2">
    <name type="scientific">Stephania japonica</name>
    <dbReference type="NCBI Taxonomy" id="461633"/>
    <lineage>
        <taxon>Eukaryota</taxon>
        <taxon>Viridiplantae</taxon>
        <taxon>Streptophyta</taxon>
        <taxon>Embryophyta</taxon>
        <taxon>Tracheophyta</taxon>
        <taxon>Spermatophyta</taxon>
        <taxon>Magnoliopsida</taxon>
        <taxon>Ranunculales</taxon>
        <taxon>Menispermaceae</taxon>
        <taxon>Menispermoideae</taxon>
        <taxon>Cissampelideae</taxon>
        <taxon>Stephania</taxon>
    </lineage>
</organism>
<dbReference type="AlphaFoldDB" id="A0AAP0JQ47"/>
<keyword evidence="2" id="KW-1185">Reference proteome</keyword>
<sequence>MPLPRYLARSTPSPPLLASARCLANPPSISLFASSRRLCSVRLLASPPSISLAASAHLSSSSAVGVPVVLRRPCPWRAPLPLSLESTAASSPGEHRLLHFGQV</sequence>
<comment type="caution">
    <text evidence="1">The sequence shown here is derived from an EMBL/GenBank/DDBJ whole genome shotgun (WGS) entry which is preliminary data.</text>
</comment>
<evidence type="ECO:0000313" key="2">
    <source>
        <dbReference type="Proteomes" id="UP001417504"/>
    </source>
</evidence>
<reference evidence="1 2" key="1">
    <citation type="submission" date="2024-01" db="EMBL/GenBank/DDBJ databases">
        <title>Genome assemblies of Stephania.</title>
        <authorList>
            <person name="Yang L."/>
        </authorList>
    </citation>
    <scope>NUCLEOTIDE SEQUENCE [LARGE SCALE GENOMIC DNA]</scope>
    <source>
        <strain evidence="1">QJT</strain>
        <tissue evidence="1">Leaf</tissue>
    </source>
</reference>
<dbReference type="EMBL" id="JBBNAE010000003">
    <property type="protein sequence ID" value="KAK9137824.1"/>
    <property type="molecule type" value="Genomic_DNA"/>
</dbReference>
<gene>
    <name evidence="1" type="ORF">Sjap_008418</name>
</gene>
<protein>
    <submittedName>
        <fullName evidence="1">Uncharacterized protein</fullName>
    </submittedName>
</protein>
<name>A0AAP0JQ47_9MAGN</name>
<dbReference type="Proteomes" id="UP001417504">
    <property type="component" value="Unassembled WGS sequence"/>
</dbReference>
<accession>A0AAP0JQ47</accession>